<proteinExistence type="predicted"/>
<dbReference type="EMBL" id="JAKJHZ010000007">
    <property type="protein sequence ID" value="MCF6378158.1"/>
    <property type="molecule type" value="Genomic_DNA"/>
</dbReference>
<accession>A0ABS9HDK3</accession>
<evidence type="ECO:0000313" key="3">
    <source>
        <dbReference type="Proteomes" id="UP001201161"/>
    </source>
</evidence>
<protein>
    <submittedName>
        <fullName evidence="2">Uncharacterized protein</fullName>
    </submittedName>
</protein>
<feature type="region of interest" description="Disordered" evidence="1">
    <location>
        <begin position="198"/>
        <end position="238"/>
    </location>
</feature>
<comment type="caution">
    <text evidence="2">The sequence shown here is derived from an EMBL/GenBank/DDBJ whole genome shotgun (WGS) entry which is preliminary data.</text>
</comment>
<gene>
    <name evidence="2" type="ORF">L2K70_11145</name>
</gene>
<organism evidence="2 3">
    <name type="scientific">Nocardioides potassii</name>
    <dbReference type="NCBI Taxonomy" id="2911371"/>
    <lineage>
        <taxon>Bacteria</taxon>
        <taxon>Bacillati</taxon>
        <taxon>Actinomycetota</taxon>
        <taxon>Actinomycetes</taxon>
        <taxon>Propionibacteriales</taxon>
        <taxon>Nocardioidaceae</taxon>
        <taxon>Nocardioides</taxon>
    </lineage>
</organism>
<sequence length="272" mass="30357">MMLIDADFRTQLAGFRNFRALIGEAHERGLVDARKPLGATDVVITLRGGSPSSVPDRNAASGFLGGWLRRDLWLALNDWTGCRYAWDPGTRRTRRLAGAEHDTEPQLAPGEVLVPVLGRDEQHRWMREFTDDVPVPPVRADLEAALASDHPLDAFRSAVWSHHQTRRRWEGMLRHRLMDRARDWARAEGIDYNTLLSEHTETVHPPVRQQPAGSPAGESARDSRTAPPGVPGAHGARGAEEELRRAVLAVLADLPLGELLRLPIPLEHVLRR</sequence>
<dbReference type="Proteomes" id="UP001201161">
    <property type="component" value="Unassembled WGS sequence"/>
</dbReference>
<evidence type="ECO:0000313" key="2">
    <source>
        <dbReference type="EMBL" id="MCF6378158.1"/>
    </source>
</evidence>
<name>A0ABS9HDK3_9ACTN</name>
<evidence type="ECO:0000256" key="1">
    <source>
        <dbReference type="SAM" id="MobiDB-lite"/>
    </source>
</evidence>
<dbReference type="RefSeq" id="WP_236401910.1">
    <property type="nucleotide sequence ID" value="NZ_JAKJHZ010000007.1"/>
</dbReference>
<keyword evidence="3" id="KW-1185">Reference proteome</keyword>
<reference evidence="2 3" key="1">
    <citation type="submission" date="2022-01" db="EMBL/GenBank/DDBJ databases">
        <title>Nocardioides sp. nov., an actinomycete isolated from mining soil.</title>
        <authorList>
            <person name="Liu L."/>
        </authorList>
    </citation>
    <scope>NUCLEOTIDE SEQUENCE [LARGE SCALE GENOMIC DNA]</scope>
    <source>
        <strain evidence="2 3">KLBMP 9356</strain>
    </source>
</reference>